<dbReference type="InterPro" id="IPR027417">
    <property type="entry name" value="P-loop_NTPase"/>
</dbReference>
<comment type="caution">
    <text evidence="3">The sequence shown here is derived from an EMBL/GenBank/DDBJ whole genome shotgun (WGS) entry which is preliminary data.</text>
</comment>
<dbReference type="CDD" id="cd02035">
    <property type="entry name" value="ArsA"/>
    <property type="match status" value="1"/>
</dbReference>
<dbReference type="SUPFAM" id="SSF52540">
    <property type="entry name" value="P-loop containing nucleoside triphosphate hydrolases"/>
    <property type="match status" value="1"/>
</dbReference>
<dbReference type="PANTHER" id="PTHR10803:SF3">
    <property type="entry name" value="ATPASE GET3"/>
    <property type="match status" value="1"/>
</dbReference>
<keyword evidence="4" id="KW-1185">Reference proteome</keyword>
<dbReference type="InterPro" id="IPR016300">
    <property type="entry name" value="ATPase_ArsA/GET3"/>
</dbReference>
<dbReference type="Pfam" id="PF02374">
    <property type="entry name" value="ArsA_ATPase"/>
    <property type="match status" value="1"/>
</dbReference>
<organism evidence="3 4">
    <name type="scientific">Blattamonas nauphoetae</name>
    <dbReference type="NCBI Taxonomy" id="2049346"/>
    <lineage>
        <taxon>Eukaryota</taxon>
        <taxon>Metamonada</taxon>
        <taxon>Preaxostyla</taxon>
        <taxon>Oxymonadida</taxon>
        <taxon>Blattamonas</taxon>
    </lineage>
</organism>
<evidence type="ECO:0000313" key="3">
    <source>
        <dbReference type="EMBL" id="KAK2949317.1"/>
    </source>
</evidence>
<evidence type="ECO:0000256" key="1">
    <source>
        <dbReference type="ARBA" id="ARBA00011040"/>
    </source>
</evidence>
<dbReference type="EMBL" id="JARBJD010000159">
    <property type="protein sequence ID" value="KAK2949317.1"/>
    <property type="molecule type" value="Genomic_DNA"/>
</dbReference>
<comment type="similarity">
    <text evidence="1">Belongs to the arsA ATPase family.</text>
</comment>
<dbReference type="Gene3D" id="3.40.50.300">
    <property type="entry name" value="P-loop containing nucleotide triphosphate hydrolases"/>
    <property type="match status" value="1"/>
</dbReference>
<evidence type="ECO:0000259" key="2">
    <source>
        <dbReference type="Pfam" id="PF02374"/>
    </source>
</evidence>
<proteinExistence type="inferred from homology"/>
<evidence type="ECO:0000313" key="4">
    <source>
        <dbReference type="Proteomes" id="UP001281761"/>
    </source>
</evidence>
<name>A0ABQ9XFD0_9EUKA</name>
<dbReference type="InterPro" id="IPR025723">
    <property type="entry name" value="ArsA/GET3_ATPase-like"/>
</dbReference>
<dbReference type="NCBIfam" id="TIGR00345">
    <property type="entry name" value="GET3_arsA_TRC40"/>
    <property type="match status" value="1"/>
</dbReference>
<reference evidence="3 4" key="1">
    <citation type="journal article" date="2022" name="bioRxiv">
        <title>Genomics of Preaxostyla Flagellates Illuminates Evolutionary Transitions and the Path Towards Mitochondrial Loss.</title>
        <authorList>
            <person name="Novak L.V.F."/>
            <person name="Treitli S.C."/>
            <person name="Pyrih J."/>
            <person name="Halakuc P."/>
            <person name="Pipaliya S.V."/>
            <person name="Vacek V."/>
            <person name="Brzon O."/>
            <person name="Soukal P."/>
            <person name="Eme L."/>
            <person name="Dacks J.B."/>
            <person name="Karnkowska A."/>
            <person name="Elias M."/>
            <person name="Hampl V."/>
        </authorList>
    </citation>
    <scope>NUCLEOTIDE SEQUENCE [LARGE SCALE GENOMIC DNA]</scope>
    <source>
        <strain evidence="3">NAU3</strain>
        <tissue evidence="3">Gut</tissue>
    </source>
</reference>
<gene>
    <name evidence="3" type="ORF">BLNAU_15799</name>
</gene>
<dbReference type="Proteomes" id="UP001281761">
    <property type="component" value="Unassembled WGS sequence"/>
</dbReference>
<protein>
    <submittedName>
        <fullName evidence="3">Get3/AsnA</fullName>
    </submittedName>
</protein>
<feature type="domain" description="ArsA/GET3 Anion-transporting ATPase-like" evidence="2">
    <location>
        <begin position="23"/>
        <end position="319"/>
    </location>
</feature>
<accession>A0ABQ9XFD0</accession>
<sequence length="341" mass="37933">MQIDQEEEYPPTLQNLIDQQSLKWIFVGGKGGVGKTTCSSSLALLLAQHRTSVLLVSTDPAHSISDAFDQKFTDQPTQVTGVPNLFAMEVKLNEKQTFGSLKPEIGDLLNRFLGSVPGIDEAMTFSILLDDVEKYGHDLIIFDTAPTGHTLKMLELPSVLRNVLDSGGMVGSIVKGVSSMVMQPEVKEDGTVVPGTVSDTSFNNFKNKIQRVVDRMSDTDTTTFVCVCIPEYLSLYETERMIQTLALNDIDVRNIIVNQIVVPDPEHVCKQCLSRRKMQNKYLGKIDTLYSEDFHIVRLPQLGNEVRGTDCLSQFKDMLLCSDNLQLPLLEVEHVAPQRPS</sequence>
<dbReference type="PANTHER" id="PTHR10803">
    <property type="entry name" value="ARSENICAL PUMP-DRIVING ATPASE ARSENITE-TRANSLOCATING ATPASE"/>
    <property type="match status" value="1"/>
</dbReference>